<reference evidence="1" key="1">
    <citation type="submission" date="2021-06" db="EMBL/GenBank/DDBJ databases">
        <authorList>
            <person name="Kallberg Y."/>
            <person name="Tangrot J."/>
            <person name="Rosling A."/>
        </authorList>
    </citation>
    <scope>NUCLEOTIDE SEQUENCE</scope>
    <source>
        <strain evidence="1">MT106</strain>
    </source>
</reference>
<dbReference type="Proteomes" id="UP000789831">
    <property type="component" value="Unassembled WGS sequence"/>
</dbReference>
<dbReference type="EMBL" id="CAJVPL010000233">
    <property type="protein sequence ID" value="CAG8470039.1"/>
    <property type="molecule type" value="Genomic_DNA"/>
</dbReference>
<evidence type="ECO:0000313" key="1">
    <source>
        <dbReference type="EMBL" id="CAG8470039.1"/>
    </source>
</evidence>
<comment type="caution">
    <text evidence="1">The sequence shown here is derived from an EMBL/GenBank/DDBJ whole genome shotgun (WGS) entry which is preliminary data.</text>
</comment>
<name>A0A9N8W1C1_9GLOM</name>
<sequence>MNIFVQEETNSLQILPQQLRSPDKIDKNSIYLTLKVTKMESDHNNKVFVLLILGYKIGL</sequence>
<proteinExistence type="predicted"/>
<evidence type="ECO:0000313" key="2">
    <source>
        <dbReference type="Proteomes" id="UP000789831"/>
    </source>
</evidence>
<gene>
    <name evidence="1" type="ORF">AGERDE_LOCUS2692</name>
</gene>
<keyword evidence="2" id="KW-1185">Reference proteome</keyword>
<dbReference type="OrthoDB" id="2446834at2759"/>
<protein>
    <submittedName>
        <fullName evidence="1">4468_t:CDS:1</fullName>
    </submittedName>
</protein>
<dbReference type="AlphaFoldDB" id="A0A9N8W1C1"/>
<accession>A0A9N8W1C1</accession>
<organism evidence="1 2">
    <name type="scientific">Ambispora gerdemannii</name>
    <dbReference type="NCBI Taxonomy" id="144530"/>
    <lineage>
        <taxon>Eukaryota</taxon>
        <taxon>Fungi</taxon>
        <taxon>Fungi incertae sedis</taxon>
        <taxon>Mucoromycota</taxon>
        <taxon>Glomeromycotina</taxon>
        <taxon>Glomeromycetes</taxon>
        <taxon>Archaeosporales</taxon>
        <taxon>Ambisporaceae</taxon>
        <taxon>Ambispora</taxon>
    </lineage>
</organism>